<dbReference type="EMBL" id="CAJNNW010006178">
    <property type="protein sequence ID" value="CAE8648081.1"/>
    <property type="molecule type" value="Genomic_DNA"/>
</dbReference>
<accession>A0A813I7C0</accession>
<name>A0A813I7C0_POLGL</name>
<evidence type="ECO:0000313" key="2">
    <source>
        <dbReference type="Proteomes" id="UP000626109"/>
    </source>
</evidence>
<evidence type="ECO:0000313" key="1">
    <source>
        <dbReference type="EMBL" id="CAE8648081.1"/>
    </source>
</evidence>
<sequence length="109" mass="12317">MHERRRQQQQATKLIALWDVHELAVDLNSLSRVKLPWLLAVVVVIVVAVRKLRTPTSRMSICFELAASLKQEVLSCINIYTQQPGNASRVLPAVRARELGIHLQAHVMS</sequence>
<reference evidence="1" key="1">
    <citation type="submission" date="2021-02" db="EMBL/GenBank/DDBJ databases">
        <authorList>
            <person name="Dougan E. K."/>
            <person name="Rhodes N."/>
            <person name="Thang M."/>
            <person name="Chan C."/>
        </authorList>
    </citation>
    <scope>NUCLEOTIDE SEQUENCE</scope>
</reference>
<proteinExistence type="predicted"/>
<comment type="caution">
    <text evidence="1">The sequence shown here is derived from an EMBL/GenBank/DDBJ whole genome shotgun (WGS) entry which is preliminary data.</text>
</comment>
<dbReference type="Proteomes" id="UP000626109">
    <property type="component" value="Unassembled WGS sequence"/>
</dbReference>
<gene>
    <name evidence="1" type="ORF">PGLA2088_LOCUS6251</name>
</gene>
<organism evidence="1 2">
    <name type="scientific">Polarella glacialis</name>
    <name type="common">Dinoflagellate</name>
    <dbReference type="NCBI Taxonomy" id="89957"/>
    <lineage>
        <taxon>Eukaryota</taxon>
        <taxon>Sar</taxon>
        <taxon>Alveolata</taxon>
        <taxon>Dinophyceae</taxon>
        <taxon>Suessiales</taxon>
        <taxon>Suessiaceae</taxon>
        <taxon>Polarella</taxon>
    </lineage>
</organism>
<protein>
    <submittedName>
        <fullName evidence="1">Uncharacterized protein</fullName>
    </submittedName>
</protein>
<dbReference type="AlphaFoldDB" id="A0A813I7C0"/>